<protein>
    <submittedName>
        <fullName evidence="2">Uncharacterized protein</fullName>
    </submittedName>
</protein>
<dbReference type="AlphaFoldDB" id="A0A3E0HJ54"/>
<reference evidence="2 3" key="1">
    <citation type="submission" date="2018-08" db="EMBL/GenBank/DDBJ databases">
        <title>Genomic Encyclopedia of Archaeal and Bacterial Type Strains, Phase II (KMG-II): from individual species to whole genera.</title>
        <authorList>
            <person name="Goeker M."/>
        </authorList>
    </citation>
    <scope>NUCLEOTIDE SEQUENCE [LARGE SCALE GENOMIC DNA]</scope>
    <source>
        <strain evidence="2 3">DSM 45791</strain>
    </source>
</reference>
<keyword evidence="3" id="KW-1185">Reference proteome</keyword>
<proteinExistence type="predicted"/>
<evidence type="ECO:0000313" key="2">
    <source>
        <dbReference type="EMBL" id="REH46105.1"/>
    </source>
</evidence>
<sequence>MNTSPATYFQAPGSGTKNASKVLIATMHSEPPIHSGLENQYRNWFTAATNRPSASFVQTYGPPSTGKAVPSSATIRPYGRKKTTASATSQVRPCGPFAAADPIVSRPTSVQTRKNSTSSRWKSRRRRPR</sequence>
<dbReference type="EMBL" id="QUNO01000007">
    <property type="protein sequence ID" value="REH46105.1"/>
    <property type="molecule type" value="Genomic_DNA"/>
</dbReference>
<organism evidence="2 3">
    <name type="scientific">Kutzneria buriramensis</name>
    <dbReference type="NCBI Taxonomy" id="1045776"/>
    <lineage>
        <taxon>Bacteria</taxon>
        <taxon>Bacillati</taxon>
        <taxon>Actinomycetota</taxon>
        <taxon>Actinomycetes</taxon>
        <taxon>Pseudonocardiales</taxon>
        <taxon>Pseudonocardiaceae</taxon>
        <taxon>Kutzneria</taxon>
    </lineage>
</organism>
<comment type="caution">
    <text evidence="2">The sequence shown here is derived from an EMBL/GenBank/DDBJ whole genome shotgun (WGS) entry which is preliminary data.</text>
</comment>
<evidence type="ECO:0000313" key="3">
    <source>
        <dbReference type="Proteomes" id="UP000256269"/>
    </source>
</evidence>
<dbReference type="Proteomes" id="UP000256269">
    <property type="component" value="Unassembled WGS sequence"/>
</dbReference>
<feature type="region of interest" description="Disordered" evidence="1">
    <location>
        <begin position="56"/>
        <end position="129"/>
    </location>
</feature>
<evidence type="ECO:0000256" key="1">
    <source>
        <dbReference type="SAM" id="MobiDB-lite"/>
    </source>
</evidence>
<gene>
    <name evidence="2" type="ORF">BCF44_107238</name>
</gene>
<name>A0A3E0HJ54_9PSEU</name>
<accession>A0A3E0HJ54</accession>